<evidence type="ECO:0000256" key="2">
    <source>
        <dbReference type="ARBA" id="ARBA00022884"/>
    </source>
</evidence>
<accession>A0A0D3KZE5</accession>
<dbReference type="PANTHER" id="PTHR48032:SF6">
    <property type="entry name" value="RNA-BINDING (RRM_RBD_RNP MOTIFS) FAMILY PROTEIN"/>
    <property type="match status" value="1"/>
</dbReference>
<keyword evidence="2 3" id="KW-0694">RNA-binding</keyword>
<protein>
    <recommendedName>
        <fullName evidence="6">RRM domain-containing protein</fullName>
    </recommendedName>
</protein>
<dbReference type="eggNOG" id="KOG4205">
    <property type="taxonomic scope" value="Eukaryota"/>
</dbReference>
<name>A0A0D3KZE5_EMIH1</name>
<dbReference type="InterPro" id="IPR035979">
    <property type="entry name" value="RBD_domain_sf"/>
</dbReference>
<dbReference type="EnsemblProtists" id="EOD41130">
    <property type="protein sequence ID" value="EOD41130"/>
    <property type="gene ID" value="EMIHUDRAFT_420691"/>
</dbReference>
<dbReference type="SMART" id="SM00360">
    <property type="entry name" value="RRM"/>
    <property type="match status" value="2"/>
</dbReference>
<dbReference type="RefSeq" id="XP_005793559.1">
    <property type="nucleotide sequence ID" value="XM_005793502.1"/>
</dbReference>
<reference evidence="7" key="2">
    <citation type="submission" date="2024-10" db="UniProtKB">
        <authorList>
            <consortium name="EnsemblProtists"/>
        </authorList>
    </citation>
    <scope>IDENTIFICATION</scope>
</reference>
<evidence type="ECO:0000256" key="5">
    <source>
        <dbReference type="SAM" id="MobiDB-lite"/>
    </source>
</evidence>
<feature type="domain" description="RRM" evidence="6">
    <location>
        <begin position="15"/>
        <end position="91"/>
    </location>
</feature>
<dbReference type="GO" id="GO:0006417">
    <property type="term" value="P:regulation of translation"/>
    <property type="evidence" value="ECO:0007669"/>
    <property type="project" value="TreeGrafter"/>
</dbReference>
<dbReference type="KEGG" id="ehx:EMIHUDRAFT_420691"/>
<evidence type="ECO:0000259" key="6">
    <source>
        <dbReference type="PROSITE" id="PS50102"/>
    </source>
</evidence>
<keyword evidence="1" id="KW-0677">Repeat</keyword>
<evidence type="ECO:0000313" key="7">
    <source>
        <dbReference type="EnsemblProtists" id="EOD41130"/>
    </source>
</evidence>
<dbReference type="PROSITE" id="PS50102">
    <property type="entry name" value="RRM"/>
    <property type="match status" value="2"/>
</dbReference>
<feature type="region of interest" description="Disordered" evidence="5">
    <location>
        <begin position="214"/>
        <end position="270"/>
    </location>
</feature>
<dbReference type="GeneID" id="17286399"/>
<dbReference type="STRING" id="2903.R1FPU7"/>
<dbReference type="HOGENOM" id="CLU_012062_1_2_1"/>
<feature type="domain" description="RRM" evidence="6">
    <location>
        <begin position="127"/>
        <end position="204"/>
    </location>
</feature>
<dbReference type="Proteomes" id="UP000013827">
    <property type="component" value="Unassembled WGS sequence"/>
</dbReference>
<organism evidence="7 8">
    <name type="scientific">Emiliania huxleyi (strain CCMP1516)</name>
    <dbReference type="NCBI Taxonomy" id="280463"/>
    <lineage>
        <taxon>Eukaryota</taxon>
        <taxon>Haptista</taxon>
        <taxon>Haptophyta</taxon>
        <taxon>Prymnesiophyceae</taxon>
        <taxon>Isochrysidales</taxon>
        <taxon>Noelaerhabdaceae</taxon>
        <taxon>Emiliania</taxon>
    </lineage>
</organism>
<dbReference type="GO" id="GO:0003729">
    <property type="term" value="F:mRNA binding"/>
    <property type="evidence" value="ECO:0007669"/>
    <property type="project" value="TreeGrafter"/>
</dbReference>
<dbReference type="InterPro" id="IPR000504">
    <property type="entry name" value="RRM_dom"/>
</dbReference>
<dbReference type="Pfam" id="PF00076">
    <property type="entry name" value="RRM_1"/>
    <property type="match status" value="2"/>
</dbReference>
<evidence type="ECO:0000313" key="8">
    <source>
        <dbReference type="Proteomes" id="UP000013827"/>
    </source>
</evidence>
<proteinExistence type="predicted"/>
<dbReference type="InterPro" id="IPR012677">
    <property type="entry name" value="Nucleotide-bd_a/b_plait_sf"/>
</dbReference>
<reference evidence="8" key="1">
    <citation type="journal article" date="2013" name="Nature">
        <title>Pan genome of the phytoplankton Emiliania underpins its global distribution.</title>
        <authorList>
            <person name="Read B.A."/>
            <person name="Kegel J."/>
            <person name="Klute M.J."/>
            <person name="Kuo A."/>
            <person name="Lefebvre S.C."/>
            <person name="Maumus F."/>
            <person name="Mayer C."/>
            <person name="Miller J."/>
            <person name="Monier A."/>
            <person name="Salamov A."/>
            <person name="Young J."/>
            <person name="Aguilar M."/>
            <person name="Claverie J.M."/>
            <person name="Frickenhaus S."/>
            <person name="Gonzalez K."/>
            <person name="Herman E.K."/>
            <person name="Lin Y.C."/>
            <person name="Napier J."/>
            <person name="Ogata H."/>
            <person name="Sarno A.F."/>
            <person name="Shmutz J."/>
            <person name="Schroeder D."/>
            <person name="de Vargas C."/>
            <person name="Verret F."/>
            <person name="von Dassow P."/>
            <person name="Valentin K."/>
            <person name="Van de Peer Y."/>
            <person name="Wheeler G."/>
            <person name="Dacks J.B."/>
            <person name="Delwiche C.F."/>
            <person name="Dyhrman S.T."/>
            <person name="Glockner G."/>
            <person name="John U."/>
            <person name="Richards T."/>
            <person name="Worden A.Z."/>
            <person name="Zhang X."/>
            <person name="Grigoriev I.V."/>
            <person name="Allen A.E."/>
            <person name="Bidle K."/>
            <person name="Borodovsky M."/>
            <person name="Bowler C."/>
            <person name="Brownlee C."/>
            <person name="Cock J.M."/>
            <person name="Elias M."/>
            <person name="Gladyshev V.N."/>
            <person name="Groth M."/>
            <person name="Guda C."/>
            <person name="Hadaegh A."/>
            <person name="Iglesias-Rodriguez M.D."/>
            <person name="Jenkins J."/>
            <person name="Jones B.M."/>
            <person name="Lawson T."/>
            <person name="Leese F."/>
            <person name="Lindquist E."/>
            <person name="Lobanov A."/>
            <person name="Lomsadze A."/>
            <person name="Malik S.B."/>
            <person name="Marsh M.E."/>
            <person name="Mackinder L."/>
            <person name="Mock T."/>
            <person name="Mueller-Roeber B."/>
            <person name="Pagarete A."/>
            <person name="Parker M."/>
            <person name="Probert I."/>
            <person name="Quesneville H."/>
            <person name="Raines C."/>
            <person name="Rensing S.A."/>
            <person name="Riano-Pachon D.M."/>
            <person name="Richier S."/>
            <person name="Rokitta S."/>
            <person name="Shiraiwa Y."/>
            <person name="Soanes D.M."/>
            <person name="van der Giezen M."/>
            <person name="Wahlund T.M."/>
            <person name="Williams B."/>
            <person name="Wilson W."/>
            <person name="Wolfe G."/>
            <person name="Wurch L.L."/>
        </authorList>
    </citation>
    <scope>NUCLEOTIDE SEQUENCE</scope>
</reference>
<sequence>MAVTAMSPGKELEMGKVFVGGLSRDTTTTGLRCYFEQFGHISDCVVMKDRSTGAPRGFGFVTYRHQTVADHVVAQRHLIDGKEVEAKPAVPRDSDSLARPALVAPVVPSVPPVPAPPVGREVRAGELKIFVGGLSHETSELEFITYFETYGRVTDCVIMCDPHTRKPRGFGFITYDNTPSVDRVCANKFHDLNGKRVEVKRAIPQDRMLATVAAEAEGRPAEGGRFPPSRRQGGPYVGAGPHTMPAPWARPAGAYGAKPGGRPGADEAASGLEGAHLNSAISSANSVLDTPPNDVFNFPGGNYSSATRSLSQGTRVTYGARSEAQQVETSRAAAQQEALLWQLQEEQLKLQIAQQEFNAQQVKQLQEMQQLVAAQHAIVAEQSRALGSNPPHAPIYGVPPAMHPEQALQNLQAMQDTRSVPQNGPQAPSLAYLHGASGMGEVQQQMAVLNCASAEPPSAASSASEPA</sequence>
<dbReference type="PANTHER" id="PTHR48032">
    <property type="entry name" value="RNA-BINDING PROTEIN MUSASHI HOMOLOG RBP6"/>
    <property type="match status" value="1"/>
</dbReference>
<dbReference type="PaxDb" id="2903-EOD41130"/>
<evidence type="ECO:0000256" key="1">
    <source>
        <dbReference type="ARBA" id="ARBA00022737"/>
    </source>
</evidence>
<dbReference type="Gene3D" id="3.30.70.330">
    <property type="match status" value="2"/>
</dbReference>
<evidence type="ECO:0000256" key="4">
    <source>
        <dbReference type="SAM" id="Coils"/>
    </source>
</evidence>
<dbReference type="AlphaFoldDB" id="A0A0D3KZE5"/>
<keyword evidence="8" id="KW-1185">Reference proteome</keyword>
<dbReference type="SUPFAM" id="SSF54928">
    <property type="entry name" value="RNA-binding domain, RBD"/>
    <property type="match status" value="2"/>
</dbReference>
<keyword evidence="4" id="KW-0175">Coiled coil</keyword>
<feature type="coiled-coil region" evidence="4">
    <location>
        <begin position="336"/>
        <end position="363"/>
    </location>
</feature>
<evidence type="ECO:0000256" key="3">
    <source>
        <dbReference type="PROSITE-ProRule" id="PRU00176"/>
    </source>
</evidence>